<dbReference type="EMBL" id="HBFR01001844">
    <property type="protein sequence ID" value="CAD8874003.1"/>
    <property type="molecule type" value="Transcribed_RNA"/>
</dbReference>
<evidence type="ECO:0000259" key="6">
    <source>
        <dbReference type="SMART" id="SM01356"/>
    </source>
</evidence>
<evidence type="ECO:0000313" key="7">
    <source>
        <dbReference type="EMBL" id="CAD8874003.1"/>
    </source>
</evidence>
<feature type="compositionally biased region" description="Pro residues" evidence="5">
    <location>
        <begin position="835"/>
        <end position="845"/>
    </location>
</feature>
<evidence type="ECO:0000256" key="2">
    <source>
        <dbReference type="ARBA" id="ARBA00022448"/>
    </source>
</evidence>
<organism evidence="7">
    <name type="scientific">Corethron hystrix</name>
    <dbReference type="NCBI Taxonomy" id="216773"/>
    <lineage>
        <taxon>Eukaryota</taxon>
        <taxon>Sar</taxon>
        <taxon>Stramenopiles</taxon>
        <taxon>Ochrophyta</taxon>
        <taxon>Bacillariophyta</taxon>
        <taxon>Coscinodiscophyceae</taxon>
        <taxon>Corethrophycidae</taxon>
        <taxon>Corethrales</taxon>
        <taxon>Corethraceae</taxon>
        <taxon>Corethron</taxon>
    </lineage>
</organism>
<dbReference type="Pfam" id="PF14807">
    <property type="entry name" value="AP4E_app_platf"/>
    <property type="match status" value="1"/>
</dbReference>
<dbReference type="InterPro" id="IPR050840">
    <property type="entry name" value="Adaptor_Complx_Large_Subunit"/>
</dbReference>
<dbReference type="InterPro" id="IPR016024">
    <property type="entry name" value="ARM-type_fold"/>
</dbReference>
<sequence>MSASQSLTKDFFELIKGIGEAKSKQEEDRIILQEIVNLKRILAGPSSDRGRGHGNGGGSHSYKDDGFSHHSSPVHGRDAYGSNAHAHSSFGKATDRARDIFNSAKDAAQSATAAASAAASSNMVAGGPPPLSASKKRSREFLVRLMYVEMLGHDASFGYIKAVELAASSSILHKRTGYVTCGACLSPSHEFRFMLVNQLQRDLGSANVLEASVALLAVSRLITADMVPAVATEVSKLVHHGSDMVRKKSIFALHRLHCLDPNTVAGPDLVAHLRRMLCDRDPGVMGATLSIIESICCGTGVHSRTNKSRNPTTAALYPTATPFKDLVPSLVSILKQVCEHRLPSDYDYHRMPAPWIQMKIIRILGTLGRGDLRSSEGMYEILSDCMRRSDTGINVGYAVCYECVRTITTIYPNTVLLDAAADAISRFITSRNHNLKYIGVTGLAAIVKDHPKYAAQHQMSVIECLEDPDETLQRKTLDLLFRMTNPINVQFITDKLLQFLRTTSDEYLRRDLVTRITQIAERYAPSNSWYVQAVTALFDIAGDLVRPDVAHNLMTLIAEGSEDNEEGDEDAIRREAVEMFVDLLDRPAAPSKILMDTMAWVLGEYAYLAEESLDAIVIKISALAQKPGHAPSTKKYLVAAIMKLVAQAGTCPPVATHVIDDFTRSRDVDLQQRCLEFQGMLATANHLLAEVLPVDASCEDIEADAGLSFLDAYVQTALANGAASYSPPAEDDSDDDDSLGASVARKPKFNITPYAEPTKPQHQIKVDHGGLPASNGAPNGTHGGNRPAPGPEAANTLQLRNVANVWGKPAPATGGAMPIAPAPAPTPGAGYGNPPSQPYGNPPSQPYGNQPYGTAAPAPSAGAPREMTEKERMAAALFGGIPGSGAPPPPTKGAFATSRPARTKPAPRAAPPAANPEPTPPPAPAPPAPPAPAPLEKSMDLLDLGDFSPVPHTAAAPAPHDPFAAAPASAVPPPPPAPPLPAPAPAPPADPFAGAGLLGSSTDAPLGGLANAQPPANSLFQHAGAPLRPKTLSTPEFGQRWGSCPCTKMGGAAGSFRDLAQMMGVLETTGLHPVEAITATGEGILAGTVQDALVLLHGKMGEGGRVHFTVKGTQQGIVDGLVAFCTTRLQSS</sequence>
<comment type="subcellular location">
    <subcellularLocation>
        <location evidence="1">Endomembrane system</location>
    </subcellularLocation>
</comment>
<proteinExistence type="predicted"/>
<dbReference type="InterPro" id="IPR028269">
    <property type="entry name" value="AP4E1_C"/>
</dbReference>
<dbReference type="PANTHER" id="PTHR22780">
    <property type="entry name" value="ADAPTIN, ALPHA/GAMMA/EPSILON"/>
    <property type="match status" value="1"/>
</dbReference>
<feature type="domain" description="AP-4 complex subunit epsilon-1 C-terminal" evidence="6">
    <location>
        <begin position="1028"/>
        <end position="1130"/>
    </location>
</feature>
<feature type="region of interest" description="Disordered" evidence="5">
    <location>
        <begin position="816"/>
        <end position="1022"/>
    </location>
</feature>
<evidence type="ECO:0000256" key="4">
    <source>
        <dbReference type="ARBA" id="ARBA00023136"/>
    </source>
</evidence>
<feature type="compositionally biased region" description="Low complexity" evidence="5">
    <location>
        <begin position="948"/>
        <end position="969"/>
    </location>
</feature>
<dbReference type="PRINTS" id="PR01217">
    <property type="entry name" value="PRICHEXTENSN"/>
</dbReference>
<dbReference type="Pfam" id="PF01602">
    <property type="entry name" value="Adaptin_N"/>
    <property type="match status" value="1"/>
</dbReference>
<dbReference type="GO" id="GO:0006886">
    <property type="term" value="P:intracellular protein transport"/>
    <property type="evidence" value="ECO:0007669"/>
    <property type="project" value="InterPro"/>
</dbReference>
<dbReference type="InterPro" id="IPR011989">
    <property type="entry name" value="ARM-like"/>
</dbReference>
<keyword evidence="4" id="KW-0472">Membrane</keyword>
<name>A0A7S1B412_9STRA</name>
<reference evidence="7" key="1">
    <citation type="submission" date="2021-01" db="EMBL/GenBank/DDBJ databases">
        <authorList>
            <person name="Corre E."/>
            <person name="Pelletier E."/>
            <person name="Niang G."/>
            <person name="Scheremetjew M."/>
            <person name="Finn R."/>
            <person name="Kale V."/>
            <person name="Holt S."/>
            <person name="Cochrane G."/>
            <person name="Meng A."/>
            <person name="Brown T."/>
            <person name="Cohen L."/>
        </authorList>
    </citation>
    <scope>NUCLEOTIDE SEQUENCE</scope>
    <source>
        <strain evidence="7">308</strain>
    </source>
</reference>
<feature type="region of interest" description="Disordered" evidence="5">
    <location>
        <begin position="747"/>
        <end position="793"/>
    </location>
</feature>
<evidence type="ECO:0000256" key="3">
    <source>
        <dbReference type="ARBA" id="ARBA00022927"/>
    </source>
</evidence>
<protein>
    <recommendedName>
        <fullName evidence="6">AP-4 complex subunit epsilon-1 C-terminal domain-containing protein</fullName>
    </recommendedName>
</protein>
<evidence type="ECO:0000256" key="5">
    <source>
        <dbReference type="SAM" id="MobiDB-lite"/>
    </source>
</evidence>
<dbReference type="Gene3D" id="1.25.10.10">
    <property type="entry name" value="Leucine-rich Repeat Variant"/>
    <property type="match status" value="1"/>
</dbReference>
<dbReference type="SUPFAM" id="SSF48371">
    <property type="entry name" value="ARM repeat"/>
    <property type="match status" value="1"/>
</dbReference>
<dbReference type="AlphaFoldDB" id="A0A7S1B412"/>
<evidence type="ECO:0000256" key="1">
    <source>
        <dbReference type="ARBA" id="ARBA00004308"/>
    </source>
</evidence>
<feature type="compositionally biased region" description="Pro residues" evidence="5">
    <location>
        <begin position="908"/>
        <end position="933"/>
    </location>
</feature>
<dbReference type="GO" id="GO:0016192">
    <property type="term" value="P:vesicle-mediated transport"/>
    <property type="evidence" value="ECO:0007669"/>
    <property type="project" value="InterPro"/>
</dbReference>
<feature type="compositionally biased region" description="Low complexity" evidence="5">
    <location>
        <begin position="855"/>
        <end position="864"/>
    </location>
</feature>
<keyword evidence="3" id="KW-0653">Protein transport</keyword>
<feature type="compositionally biased region" description="Low complexity" evidence="5">
    <location>
        <begin position="892"/>
        <end position="907"/>
    </location>
</feature>
<gene>
    <name evidence="7" type="ORF">CHYS00102_LOCUS1166</name>
</gene>
<dbReference type="InterPro" id="IPR002553">
    <property type="entry name" value="Clathrin/coatomer_adapt-like_N"/>
</dbReference>
<dbReference type="SMART" id="SM01356">
    <property type="entry name" value="AP4E_app_platf"/>
    <property type="match status" value="1"/>
</dbReference>
<dbReference type="GO" id="GO:0030117">
    <property type="term" value="C:membrane coat"/>
    <property type="evidence" value="ECO:0007669"/>
    <property type="project" value="InterPro"/>
</dbReference>
<dbReference type="GO" id="GO:0012505">
    <property type="term" value="C:endomembrane system"/>
    <property type="evidence" value="ECO:0007669"/>
    <property type="project" value="UniProtKB-SubCell"/>
</dbReference>
<feature type="region of interest" description="Disordered" evidence="5">
    <location>
        <begin position="44"/>
        <end position="87"/>
    </location>
</feature>
<feature type="compositionally biased region" description="Pro residues" evidence="5">
    <location>
        <begin position="970"/>
        <end position="990"/>
    </location>
</feature>
<accession>A0A7S1B412</accession>
<keyword evidence="2" id="KW-0813">Transport</keyword>